<organism evidence="3 4">
    <name type="scientific">Platanthera guangdongensis</name>
    <dbReference type="NCBI Taxonomy" id="2320717"/>
    <lineage>
        <taxon>Eukaryota</taxon>
        <taxon>Viridiplantae</taxon>
        <taxon>Streptophyta</taxon>
        <taxon>Embryophyta</taxon>
        <taxon>Tracheophyta</taxon>
        <taxon>Spermatophyta</taxon>
        <taxon>Magnoliopsida</taxon>
        <taxon>Liliopsida</taxon>
        <taxon>Asparagales</taxon>
        <taxon>Orchidaceae</taxon>
        <taxon>Orchidoideae</taxon>
        <taxon>Orchideae</taxon>
        <taxon>Orchidinae</taxon>
        <taxon>Platanthera</taxon>
    </lineage>
</organism>
<feature type="chain" id="PRO_5046617028" evidence="2">
    <location>
        <begin position="22"/>
        <end position="114"/>
    </location>
</feature>
<keyword evidence="2" id="KW-0732">Signal</keyword>
<comment type="caution">
    <text evidence="3">The sequence shown here is derived from an EMBL/GenBank/DDBJ whole genome shotgun (WGS) entry which is preliminary data.</text>
</comment>
<protein>
    <submittedName>
        <fullName evidence="3">Uncharacterized protein</fullName>
    </submittedName>
</protein>
<reference evidence="3 4" key="1">
    <citation type="journal article" date="2022" name="Nat. Plants">
        <title>Genomes of leafy and leafless Platanthera orchids illuminate the evolution of mycoheterotrophy.</title>
        <authorList>
            <person name="Li M.H."/>
            <person name="Liu K.W."/>
            <person name="Li Z."/>
            <person name="Lu H.C."/>
            <person name="Ye Q.L."/>
            <person name="Zhang D."/>
            <person name="Wang J.Y."/>
            <person name="Li Y.F."/>
            <person name="Zhong Z.M."/>
            <person name="Liu X."/>
            <person name="Yu X."/>
            <person name="Liu D.K."/>
            <person name="Tu X.D."/>
            <person name="Liu B."/>
            <person name="Hao Y."/>
            <person name="Liao X.Y."/>
            <person name="Jiang Y.T."/>
            <person name="Sun W.H."/>
            <person name="Chen J."/>
            <person name="Chen Y.Q."/>
            <person name="Ai Y."/>
            <person name="Zhai J.W."/>
            <person name="Wu S.S."/>
            <person name="Zhou Z."/>
            <person name="Hsiao Y.Y."/>
            <person name="Wu W.L."/>
            <person name="Chen Y.Y."/>
            <person name="Lin Y.F."/>
            <person name="Hsu J.L."/>
            <person name="Li C.Y."/>
            <person name="Wang Z.W."/>
            <person name="Zhao X."/>
            <person name="Zhong W.Y."/>
            <person name="Ma X.K."/>
            <person name="Ma L."/>
            <person name="Huang J."/>
            <person name="Chen G.Z."/>
            <person name="Huang M.Z."/>
            <person name="Huang L."/>
            <person name="Peng D.H."/>
            <person name="Luo Y.B."/>
            <person name="Zou S.Q."/>
            <person name="Chen S.P."/>
            <person name="Lan S."/>
            <person name="Tsai W.C."/>
            <person name="Van de Peer Y."/>
            <person name="Liu Z.J."/>
        </authorList>
    </citation>
    <scope>NUCLEOTIDE SEQUENCE [LARGE SCALE GENOMIC DNA]</scope>
    <source>
        <strain evidence="3">Lor288</strain>
    </source>
</reference>
<sequence>MAIRMSILALALCLLATVALSQKSAPKPGGPTPLIPPKQSPTPAPSHHSVAPAPHAPVPEPSGPSPSHSGAGGPAGESPADAPGSPNSAPIFSNTWITTAAATFAVAVTAAVSL</sequence>
<feature type="compositionally biased region" description="Pro residues" evidence="1">
    <location>
        <begin position="54"/>
        <end position="64"/>
    </location>
</feature>
<feature type="region of interest" description="Disordered" evidence="1">
    <location>
        <begin position="23"/>
        <end position="92"/>
    </location>
</feature>
<evidence type="ECO:0000256" key="2">
    <source>
        <dbReference type="SAM" id="SignalP"/>
    </source>
</evidence>
<dbReference type="Proteomes" id="UP001412067">
    <property type="component" value="Unassembled WGS sequence"/>
</dbReference>
<accession>A0ABR2MZU5</accession>
<feature type="signal peptide" evidence="2">
    <location>
        <begin position="1"/>
        <end position="21"/>
    </location>
</feature>
<feature type="compositionally biased region" description="Pro residues" evidence="1">
    <location>
        <begin position="28"/>
        <end position="44"/>
    </location>
</feature>
<feature type="compositionally biased region" description="Low complexity" evidence="1">
    <location>
        <begin position="76"/>
        <end position="86"/>
    </location>
</feature>
<evidence type="ECO:0000256" key="1">
    <source>
        <dbReference type="SAM" id="MobiDB-lite"/>
    </source>
</evidence>
<proteinExistence type="predicted"/>
<dbReference type="EMBL" id="JBBWWR010000003">
    <property type="protein sequence ID" value="KAK8969438.1"/>
    <property type="molecule type" value="Genomic_DNA"/>
</dbReference>
<name>A0ABR2MZU5_9ASPA</name>
<gene>
    <name evidence="3" type="ORF">KSP40_PGU013736</name>
</gene>
<evidence type="ECO:0000313" key="4">
    <source>
        <dbReference type="Proteomes" id="UP001412067"/>
    </source>
</evidence>
<evidence type="ECO:0000313" key="3">
    <source>
        <dbReference type="EMBL" id="KAK8969438.1"/>
    </source>
</evidence>
<keyword evidence="4" id="KW-1185">Reference proteome</keyword>